<protein>
    <submittedName>
        <fullName evidence="1">Uncharacterized protein</fullName>
    </submittedName>
</protein>
<dbReference type="Proteomes" id="UP000028875">
    <property type="component" value="Unassembled WGS sequence"/>
</dbReference>
<gene>
    <name evidence="1" type="ORF">BN990_01846</name>
</gene>
<dbReference type="RefSeq" id="WP_038243575.1">
    <property type="nucleotide sequence ID" value="NZ_BNER01000002.1"/>
</dbReference>
<sequence>MAGTKSSEGKLIGGKRYCGKTTELIKKACREDLHILCANKYMAYLIYQQAKEMNCVIPYPVTVRDFPLSTDTKGVLVDEVESVLREVIRERVVGMSSSMEFKELESLKTNDKTKGIDNLKINIDCSDTLKGLKAIQREAKKTAAALKELDSVTTETMG</sequence>
<accession>A0A024QC90</accession>
<comment type="caution">
    <text evidence="1">The sequence shown here is derived from an EMBL/GenBank/DDBJ whole genome shotgun (WGS) entry which is preliminary data.</text>
</comment>
<name>A0A024QC90_9BACI</name>
<dbReference type="AlphaFoldDB" id="A0A024QC90"/>
<dbReference type="EMBL" id="CCDP010000001">
    <property type="protein sequence ID" value="CDQ39541.1"/>
    <property type="molecule type" value="Genomic_DNA"/>
</dbReference>
<dbReference type="STRING" id="1462526.BN990_01846"/>
<organism evidence="1 2">
    <name type="scientific">Virgibacillus massiliensis</name>
    <dbReference type="NCBI Taxonomy" id="1462526"/>
    <lineage>
        <taxon>Bacteria</taxon>
        <taxon>Bacillati</taxon>
        <taxon>Bacillota</taxon>
        <taxon>Bacilli</taxon>
        <taxon>Bacillales</taxon>
        <taxon>Bacillaceae</taxon>
        <taxon>Virgibacillus</taxon>
    </lineage>
</organism>
<proteinExistence type="predicted"/>
<evidence type="ECO:0000313" key="2">
    <source>
        <dbReference type="Proteomes" id="UP000028875"/>
    </source>
</evidence>
<reference evidence="1 2" key="1">
    <citation type="submission" date="2014-03" db="EMBL/GenBank/DDBJ databases">
        <authorList>
            <person name="Urmite Genomes U."/>
        </authorList>
    </citation>
    <scope>NUCLEOTIDE SEQUENCE [LARGE SCALE GENOMIC DNA]</scope>
    <source>
        <strain evidence="1 2">Vm-5</strain>
    </source>
</reference>
<evidence type="ECO:0000313" key="1">
    <source>
        <dbReference type="EMBL" id="CDQ39541.1"/>
    </source>
</evidence>
<reference evidence="2" key="2">
    <citation type="submission" date="2014-05" db="EMBL/GenBank/DDBJ databases">
        <title>Draft genome sequence of Virgibacillus massiliensis Vm-5.</title>
        <authorList>
            <person name="Khelaifia S."/>
            <person name="Croce O."/>
            <person name="Lagier J.C."/>
            <person name="Raoult D."/>
        </authorList>
    </citation>
    <scope>NUCLEOTIDE SEQUENCE [LARGE SCALE GENOMIC DNA]</scope>
    <source>
        <strain evidence="2">Vm-5</strain>
    </source>
</reference>
<keyword evidence="2" id="KW-1185">Reference proteome</keyword>